<dbReference type="CDD" id="cd03443">
    <property type="entry name" value="PaaI_thioesterase"/>
    <property type="match status" value="1"/>
</dbReference>
<dbReference type="RefSeq" id="WP_068199973.1">
    <property type="nucleotide sequence ID" value="NZ_JAJISD010000019.1"/>
</dbReference>
<evidence type="ECO:0000313" key="5">
    <source>
        <dbReference type="Proteomes" id="UP001198862"/>
    </source>
</evidence>
<gene>
    <name evidence="4" type="ORF">LJ725_28140</name>
</gene>
<comment type="caution">
    <text evidence="4">The sequence shown here is derived from an EMBL/GenBank/DDBJ whole genome shotgun (WGS) entry which is preliminary data.</text>
</comment>
<keyword evidence="5" id="KW-1185">Reference proteome</keyword>
<organism evidence="4 5">
    <name type="scientific">Reyranella aquatilis</name>
    <dbReference type="NCBI Taxonomy" id="2035356"/>
    <lineage>
        <taxon>Bacteria</taxon>
        <taxon>Pseudomonadati</taxon>
        <taxon>Pseudomonadota</taxon>
        <taxon>Alphaproteobacteria</taxon>
        <taxon>Hyphomicrobiales</taxon>
        <taxon>Reyranellaceae</taxon>
        <taxon>Reyranella</taxon>
    </lineage>
</organism>
<dbReference type="InterPro" id="IPR029069">
    <property type="entry name" value="HotDog_dom_sf"/>
</dbReference>
<dbReference type="InterPro" id="IPR006683">
    <property type="entry name" value="Thioestr_dom"/>
</dbReference>
<dbReference type="EMBL" id="JAJISD010000019">
    <property type="protein sequence ID" value="MCC8432860.1"/>
    <property type="molecule type" value="Genomic_DNA"/>
</dbReference>
<dbReference type="NCBIfam" id="TIGR00369">
    <property type="entry name" value="unchar_dom_1"/>
    <property type="match status" value="1"/>
</dbReference>
<dbReference type="PANTHER" id="PTHR21660:SF1">
    <property type="entry name" value="ACYL-COENZYME A THIOESTERASE 13"/>
    <property type="match status" value="1"/>
</dbReference>
<evidence type="ECO:0000313" key="4">
    <source>
        <dbReference type="EMBL" id="MCC8432860.1"/>
    </source>
</evidence>
<dbReference type="Pfam" id="PF03061">
    <property type="entry name" value="4HBT"/>
    <property type="match status" value="1"/>
</dbReference>
<evidence type="ECO:0000256" key="1">
    <source>
        <dbReference type="ARBA" id="ARBA00008324"/>
    </source>
</evidence>
<reference evidence="4 5" key="1">
    <citation type="submission" date="2021-11" db="EMBL/GenBank/DDBJ databases">
        <authorList>
            <person name="Lee D.-H."/>
            <person name="Kim S.-B."/>
        </authorList>
    </citation>
    <scope>NUCLEOTIDE SEQUENCE [LARGE SCALE GENOMIC DNA]</scope>
    <source>
        <strain evidence="4 5">KCTC 52223</strain>
    </source>
</reference>
<accession>A0ABS8L3G1</accession>
<evidence type="ECO:0000256" key="2">
    <source>
        <dbReference type="ARBA" id="ARBA00022801"/>
    </source>
</evidence>
<dbReference type="InterPro" id="IPR039298">
    <property type="entry name" value="ACOT13"/>
</dbReference>
<dbReference type="PANTHER" id="PTHR21660">
    <property type="entry name" value="THIOESTERASE SUPERFAMILY MEMBER-RELATED"/>
    <property type="match status" value="1"/>
</dbReference>
<dbReference type="Proteomes" id="UP001198862">
    <property type="component" value="Unassembled WGS sequence"/>
</dbReference>
<sequence length="152" mass="16376">MDLPPRLPPFDQEVARRFLDSAAPSSGLPEFLGLRTTLVEPGRLRVELSVAPKLLTRFGNMHGGVLSALCDHTLGLVCYPHMQSGQWAATTEFKLNLLTPVSSGTVVAEARIIAMTRSTAVVRIDVENDGRACGAAQGTVLIMQPRPPKSQD</sequence>
<proteinExistence type="inferred from homology"/>
<evidence type="ECO:0000259" key="3">
    <source>
        <dbReference type="Pfam" id="PF03061"/>
    </source>
</evidence>
<keyword evidence="2" id="KW-0378">Hydrolase</keyword>
<feature type="domain" description="Thioesterase" evidence="3">
    <location>
        <begin position="58"/>
        <end position="132"/>
    </location>
</feature>
<dbReference type="InterPro" id="IPR003736">
    <property type="entry name" value="PAAI_dom"/>
</dbReference>
<dbReference type="Gene3D" id="3.10.129.10">
    <property type="entry name" value="Hotdog Thioesterase"/>
    <property type="match status" value="1"/>
</dbReference>
<dbReference type="SUPFAM" id="SSF54637">
    <property type="entry name" value="Thioesterase/thiol ester dehydrase-isomerase"/>
    <property type="match status" value="1"/>
</dbReference>
<name>A0ABS8L3G1_9HYPH</name>
<protein>
    <submittedName>
        <fullName evidence="4">PaaI family thioesterase</fullName>
    </submittedName>
</protein>
<comment type="similarity">
    <text evidence="1">Belongs to the thioesterase PaaI family.</text>
</comment>